<feature type="binding site" evidence="1">
    <location>
        <position position="91"/>
    </location>
    <ligand>
        <name>Mg(2+)</name>
        <dbReference type="ChEBI" id="CHEBI:18420"/>
        <label>1</label>
        <note>catalytic</note>
    </ligand>
</feature>
<name>A0A0R2JQF3_9LACO</name>
<dbReference type="GO" id="GO:0046872">
    <property type="term" value="F:metal ion binding"/>
    <property type="evidence" value="ECO:0007669"/>
    <property type="project" value="UniProtKB-KW"/>
</dbReference>
<keyword evidence="3" id="KW-1185">Reference proteome</keyword>
<dbReference type="RefSeq" id="WP_057788116.1">
    <property type="nucleotide sequence ID" value="NZ_JQCD01000024.1"/>
</dbReference>
<dbReference type="PATRIC" id="fig|1620.3.peg.660"/>
<evidence type="ECO:0000313" key="3">
    <source>
        <dbReference type="Proteomes" id="UP000051673"/>
    </source>
</evidence>
<dbReference type="AlphaFoldDB" id="A0A0R2JQF3"/>
<accession>A0A0R2JQF3</accession>
<dbReference type="Gene3D" id="3.30.540.10">
    <property type="entry name" value="Fructose-1,6-Bisphosphatase, subunit A, domain 1"/>
    <property type="match status" value="1"/>
</dbReference>
<dbReference type="STRING" id="1620.IV67_GL000652"/>
<keyword evidence="1" id="KW-0479">Metal-binding</keyword>
<proteinExistence type="predicted"/>
<dbReference type="GO" id="GO:0007165">
    <property type="term" value="P:signal transduction"/>
    <property type="evidence" value="ECO:0007669"/>
    <property type="project" value="TreeGrafter"/>
</dbReference>
<comment type="caution">
    <text evidence="2">The sequence shown here is derived from an EMBL/GenBank/DDBJ whole genome shotgun (WGS) entry which is preliminary data.</text>
</comment>
<dbReference type="SUPFAM" id="SSF56655">
    <property type="entry name" value="Carbohydrate phosphatase"/>
    <property type="match status" value="1"/>
</dbReference>
<dbReference type="PRINTS" id="PR00377">
    <property type="entry name" value="IMPHPHTASES"/>
</dbReference>
<dbReference type="Proteomes" id="UP000051673">
    <property type="component" value="Unassembled WGS sequence"/>
</dbReference>
<dbReference type="EMBL" id="JQCD01000024">
    <property type="protein sequence ID" value="KRN77132.1"/>
    <property type="molecule type" value="Genomic_DNA"/>
</dbReference>
<feature type="binding site" evidence="1">
    <location>
        <position position="90"/>
    </location>
    <ligand>
        <name>Mg(2+)</name>
        <dbReference type="ChEBI" id="CHEBI:18420"/>
        <label>2</label>
    </ligand>
</feature>
<dbReference type="GO" id="GO:0006020">
    <property type="term" value="P:inositol metabolic process"/>
    <property type="evidence" value="ECO:0007669"/>
    <property type="project" value="TreeGrafter"/>
</dbReference>
<dbReference type="CDD" id="cd01637">
    <property type="entry name" value="IMPase_like"/>
    <property type="match status" value="1"/>
</dbReference>
<dbReference type="PANTHER" id="PTHR20854:SF4">
    <property type="entry name" value="INOSITOL-1-MONOPHOSPHATASE-RELATED"/>
    <property type="match status" value="1"/>
</dbReference>
<feature type="binding site" evidence="1">
    <location>
        <position position="88"/>
    </location>
    <ligand>
        <name>Mg(2+)</name>
        <dbReference type="ChEBI" id="CHEBI:18420"/>
        <label>1</label>
        <note>catalytic</note>
    </ligand>
</feature>
<dbReference type="InterPro" id="IPR000760">
    <property type="entry name" value="Inositol_monophosphatase-like"/>
</dbReference>
<evidence type="ECO:0000256" key="1">
    <source>
        <dbReference type="PIRSR" id="PIRSR600760-2"/>
    </source>
</evidence>
<dbReference type="Gene3D" id="3.40.190.80">
    <property type="match status" value="1"/>
</dbReference>
<reference evidence="2 3" key="1">
    <citation type="journal article" date="2015" name="Genome Announc.">
        <title>Expanding the biotechnology potential of lactobacilli through comparative genomics of 213 strains and associated genera.</title>
        <authorList>
            <person name="Sun Z."/>
            <person name="Harris H.M."/>
            <person name="McCann A."/>
            <person name="Guo C."/>
            <person name="Argimon S."/>
            <person name="Zhang W."/>
            <person name="Yang X."/>
            <person name="Jeffery I.B."/>
            <person name="Cooney J.C."/>
            <person name="Kagawa T.F."/>
            <person name="Liu W."/>
            <person name="Song Y."/>
            <person name="Salvetti E."/>
            <person name="Wrobel A."/>
            <person name="Rasinkangas P."/>
            <person name="Parkhill J."/>
            <person name="Rea M.C."/>
            <person name="O'Sullivan O."/>
            <person name="Ritari J."/>
            <person name="Douillard F.P."/>
            <person name="Paul Ross R."/>
            <person name="Yang R."/>
            <person name="Briner A.E."/>
            <person name="Felis G.E."/>
            <person name="de Vos W.M."/>
            <person name="Barrangou R."/>
            <person name="Klaenhammer T.R."/>
            <person name="Caufield P.W."/>
            <person name="Cui Y."/>
            <person name="Zhang H."/>
            <person name="O'Toole P.W."/>
        </authorList>
    </citation>
    <scope>NUCLEOTIDE SEQUENCE [LARGE SCALE GENOMIC DNA]</scope>
    <source>
        <strain evidence="2 3">DSM 20014</strain>
    </source>
</reference>
<keyword evidence="1" id="KW-0460">Magnesium</keyword>
<dbReference type="GO" id="GO:0008934">
    <property type="term" value="F:inositol monophosphate 1-phosphatase activity"/>
    <property type="evidence" value="ECO:0007669"/>
    <property type="project" value="TreeGrafter"/>
</dbReference>
<dbReference type="OrthoDB" id="9772456at2"/>
<gene>
    <name evidence="2" type="ORF">IV67_GL000652</name>
</gene>
<feature type="binding site" evidence="1">
    <location>
        <position position="210"/>
    </location>
    <ligand>
        <name>Mg(2+)</name>
        <dbReference type="ChEBI" id="CHEBI:18420"/>
        <label>1</label>
        <note>catalytic</note>
    </ligand>
</feature>
<dbReference type="PANTHER" id="PTHR20854">
    <property type="entry name" value="INOSITOL MONOPHOSPHATASE"/>
    <property type="match status" value="1"/>
</dbReference>
<feature type="binding site" evidence="1">
    <location>
        <position position="70"/>
    </location>
    <ligand>
        <name>Mg(2+)</name>
        <dbReference type="ChEBI" id="CHEBI:18420"/>
        <label>1</label>
        <note>catalytic</note>
    </ligand>
</feature>
<evidence type="ECO:0000313" key="2">
    <source>
        <dbReference type="EMBL" id="KRN77132.1"/>
    </source>
</evidence>
<sequence>MALSVAELDQQVLGWLQEARLSILDQLKQPMQVNQKTSHRDLVTNVDKRIEQFYIQKIHDFMPNASVISEEGYGDEVTTLDGDVWFVDPIDGTLNFVEQHHEFATMLALYHDGKPVLAWIMDVMNNEVVHGGPTIGVFVNKQHVDGFEDKALSDGLIVMSGARLLGNQIGLPEIAKEALGFRVYGSAGISYCHVMKGQALGYISVMKPWDFAPGIALALTLGLAVTDVDGHAVDMLSSGTVVVSTPSSHEDIMRIENQLKSV</sequence>
<organism evidence="2 3">
    <name type="scientific">Weissella minor</name>
    <dbReference type="NCBI Taxonomy" id="1620"/>
    <lineage>
        <taxon>Bacteria</taxon>
        <taxon>Bacillati</taxon>
        <taxon>Bacillota</taxon>
        <taxon>Bacilli</taxon>
        <taxon>Lactobacillales</taxon>
        <taxon>Lactobacillaceae</taxon>
        <taxon>Weissella</taxon>
    </lineage>
</organism>
<dbReference type="Pfam" id="PF00459">
    <property type="entry name" value="Inositol_P"/>
    <property type="match status" value="1"/>
</dbReference>
<comment type="cofactor">
    <cofactor evidence="1">
        <name>Mg(2+)</name>
        <dbReference type="ChEBI" id="CHEBI:18420"/>
    </cofactor>
</comment>
<protein>
    <submittedName>
        <fullName evidence="2">Myo-inositol-1(Or 4)-monophosphatase</fullName>
    </submittedName>
</protein>